<dbReference type="NCBIfam" id="NF001140">
    <property type="entry name" value="PRK00147.1"/>
    <property type="match status" value="1"/>
</dbReference>
<organism evidence="6 7">
    <name type="scientific">Methylobacterium cerastii</name>
    <dbReference type="NCBI Taxonomy" id="932741"/>
    <lineage>
        <taxon>Bacteria</taxon>
        <taxon>Pseudomonadati</taxon>
        <taxon>Pseudomonadota</taxon>
        <taxon>Alphaproteobacteria</taxon>
        <taxon>Hyphomicrobiales</taxon>
        <taxon>Methylobacteriaceae</taxon>
        <taxon>Methylobacterium</taxon>
    </lineage>
</organism>
<comment type="function">
    <text evidence="5">Transfers and isomerizes the ribose moiety from AdoMet to the 7-aminomethyl group of 7-deazaguanine (preQ1-tRNA) to give epoxyqueuosine (oQ-tRNA).</text>
</comment>
<dbReference type="HAMAP" id="MF_00113">
    <property type="entry name" value="QueA"/>
    <property type="match status" value="1"/>
</dbReference>
<comment type="catalytic activity">
    <reaction evidence="5">
        <text>7-aminomethyl-7-carbaguanosine(34) in tRNA + S-adenosyl-L-methionine = epoxyqueuosine(34) in tRNA + adenine + L-methionine + 2 H(+)</text>
        <dbReference type="Rhea" id="RHEA:32155"/>
        <dbReference type="Rhea" id="RHEA-COMP:10342"/>
        <dbReference type="Rhea" id="RHEA-COMP:18582"/>
        <dbReference type="ChEBI" id="CHEBI:15378"/>
        <dbReference type="ChEBI" id="CHEBI:16708"/>
        <dbReference type="ChEBI" id="CHEBI:57844"/>
        <dbReference type="ChEBI" id="CHEBI:59789"/>
        <dbReference type="ChEBI" id="CHEBI:82833"/>
        <dbReference type="ChEBI" id="CHEBI:194443"/>
        <dbReference type="EC" id="2.4.99.17"/>
    </reaction>
</comment>
<evidence type="ECO:0000256" key="2">
    <source>
        <dbReference type="ARBA" id="ARBA00022679"/>
    </source>
</evidence>
<keyword evidence="3 5" id="KW-0949">S-adenosyl-L-methionine</keyword>
<reference evidence="6 7" key="1">
    <citation type="journal article" date="2021" name="Front. Microbiol.">
        <title>Comprehensive Comparative Genomics and Phenotyping of Methylobacterium Species.</title>
        <authorList>
            <person name="Alessa O."/>
            <person name="Ogura Y."/>
            <person name="Fujitani Y."/>
            <person name="Takami H."/>
            <person name="Hayashi T."/>
            <person name="Sahin N."/>
            <person name="Tani A."/>
        </authorList>
    </citation>
    <scope>NUCLEOTIDE SEQUENCE [LARGE SCALE GENOMIC DNA]</scope>
    <source>
        <strain evidence="6 7">DSM 23679</strain>
    </source>
</reference>
<dbReference type="SUPFAM" id="SSF111337">
    <property type="entry name" value="QueA-like"/>
    <property type="match status" value="1"/>
</dbReference>
<dbReference type="InterPro" id="IPR042118">
    <property type="entry name" value="QueA_dom1"/>
</dbReference>
<sequence>MRVDLFDFDLPEASIALRPAEPRGAGRLLVVRPGGGSHPDGLEDARVADLPGLLRRGDALVFNDTQVIPARLHGIRTRPGAPGQRTEVMLHLREAPDLWRAFARPAKRLTVGDRIAFGRHGASEPCERGGLDATVAAKGEGGEITLRFDLAGPALDEAVAAVGELPLPPYIAGKRPTDARDATDYQTVYARNPGAVAAPTAGLHVSDDLLARCDAAGIGRHTLTLHVGAGTFLPVKAEDTADHRMHAEVGILDAATADALNAVRAAGGRIVAVGTTALRLLESAADAEGRLHPFAGPTEIFITPGTRIRAVDALMTNFHLPRSTLFMLVSAFSGLDTMRAAYAHAIAQGYRFYSYGDSSLLFPAPV</sequence>
<evidence type="ECO:0000313" key="7">
    <source>
        <dbReference type="Proteomes" id="UP001055117"/>
    </source>
</evidence>
<dbReference type="PANTHER" id="PTHR30307:SF0">
    <property type="entry name" value="S-ADENOSYLMETHIONINE:TRNA RIBOSYLTRANSFERASE-ISOMERASE"/>
    <property type="match status" value="1"/>
</dbReference>
<dbReference type="EC" id="2.4.99.17" evidence="5"/>
<comment type="caution">
    <text evidence="6">The sequence shown here is derived from an EMBL/GenBank/DDBJ whole genome shotgun (WGS) entry which is preliminary data.</text>
</comment>
<keyword evidence="7" id="KW-1185">Reference proteome</keyword>
<comment type="subunit">
    <text evidence="5">Monomer.</text>
</comment>
<evidence type="ECO:0000313" key="6">
    <source>
        <dbReference type="EMBL" id="GJD45954.1"/>
    </source>
</evidence>
<protein>
    <recommendedName>
        <fullName evidence="5">S-adenosylmethionine:tRNA ribosyltransferase-isomerase</fullName>
        <ecNumber evidence="5">2.4.99.17</ecNumber>
    </recommendedName>
    <alternativeName>
        <fullName evidence="5">Queuosine biosynthesis protein QueA</fullName>
    </alternativeName>
</protein>
<dbReference type="InterPro" id="IPR042119">
    <property type="entry name" value="QueA_dom2"/>
</dbReference>
<evidence type="ECO:0000256" key="4">
    <source>
        <dbReference type="ARBA" id="ARBA00022785"/>
    </source>
</evidence>
<dbReference type="Gene3D" id="2.40.10.240">
    <property type="entry name" value="QueA-like"/>
    <property type="match status" value="1"/>
</dbReference>
<accession>A0ABQ4QLM5</accession>
<evidence type="ECO:0000256" key="5">
    <source>
        <dbReference type="HAMAP-Rule" id="MF_00113"/>
    </source>
</evidence>
<dbReference type="EMBL" id="BPQG01000061">
    <property type="protein sequence ID" value="GJD45954.1"/>
    <property type="molecule type" value="Genomic_DNA"/>
</dbReference>
<comment type="similarity">
    <text evidence="5">Belongs to the QueA family.</text>
</comment>
<comment type="subcellular location">
    <subcellularLocation>
        <location evidence="5">Cytoplasm</location>
    </subcellularLocation>
</comment>
<keyword evidence="4 5" id="KW-0671">Queuosine biosynthesis</keyword>
<name>A0ABQ4QLM5_9HYPH</name>
<dbReference type="PANTHER" id="PTHR30307">
    <property type="entry name" value="S-ADENOSYLMETHIONINE:TRNA RIBOSYLTRANSFERASE-ISOMERASE"/>
    <property type="match status" value="1"/>
</dbReference>
<gene>
    <name evidence="5 6" type="primary">queA</name>
    <name evidence="6" type="ORF">AFCDBAGC_3833</name>
</gene>
<keyword evidence="2 5" id="KW-0808">Transferase</keyword>
<proteinExistence type="inferred from homology"/>
<dbReference type="Proteomes" id="UP001055117">
    <property type="component" value="Unassembled WGS sequence"/>
</dbReference>
<dbReference type="RefSeq" id="WP_238272749.1">
    <property type="nucleotide sequence ID" value="NZ_BPQG01000061.1"/>
</dbReference>
<dbReference type="NCBIfam" id="TIGR00113">
    <property type="entry name" value="queA"/>
    <property type="match status" value="1"/>
</dbReference>
<dbReference type="Gene3D" id="3.40.1780.10">
    <property type="entry name" value="QueA-like"/>
    <property type="match status" value="1"/>
</dbReference>
<dbReference type="InterPro" id="IPR003699">
    <property type="entry name" value="QueA"/>
</dbReference>
<evidence type="ECO:0000256" key="3">
    <source>
        <dbReference type="ARBA" id="ARBA00022691"/>
    </source>
</evidence>
<dbReference type="InterPro" id="IPR036100">
    <property type="entry name" value="QueA_sf"/>
</dbReference>
<evidence type="ECO:0000256" key="1">
    <source>
        <dbReference type="ARBA" id="ARBA00022490"/>
    </source>
</evidence>
<keyword evidence="1 5" id="KW-0963">Cytoplasm</keyword>
<dbReference type="Pfam" id="PF02547">
    <property type="entry name" value="Queuosine_synth"/>
    <property type="match status" value="1"/>
</dbReference>
<comment type="pathway">
    <text evidence="5">tRNA modification; tRNA-queuosine biosynthesis.</text>
</comment>